<evidence type="ECO:0000313" key="5">
    <source>
        <dbReference type="Proteomes" id="UP000001258"/>
    </source>
</evidence>
<dbReference type="STRING" id="272558.gene:10729578"/>
<evidence type="ECO:0000313" key="4">
    <source>
        <dbReference type="EMBL" id="BAB07384.1"/>
    </source>
</evidence>
<reference evidence="4 5" key="1">
    <citation type="journal article" date="2000" name="Nucleic Acids Res.">
        <title>Complete genome sequence of the alkaliphilic bacterium Bacillus halodurans and genomic sequence comparison with Bacillus subtilis.</title>
        <authorList>
            <person name="Takami H."/>
            <person name="Nakasone K."/>
            <person name="Takaki Y."/>
            <person name="Maeno G."/>
            <person name="Sasaki R."/>
            <person name="Masui N."/>
            <person name="Fuji F."/>
            <person name="Hirama C."/>
            <person name="Nakamura Y."/>
            <person name="Ogasawara N."/>
            <person name="Kuhara S."/>
            <person name="Horikoshi K."/>
        </authorList>
    </citation>
    <scope>NUCLEOTIDE SEQUENCE [LARGE SCALE GENOMIC DNA]</scope>
    <source>
        <strain evidence="5">ATCC BAA-125 / DSM 18197 / FERM 7344 / JCM 9153 / C-125</strain>
    </source>
</reference>
<dbReference type="OrthoDB" id="363232at2"/>
<feature type="signal peptide" evidence="2">
    <location>
        <begin position="1"/>
        <end position="27"/>
    </location>
</feature>
<dbReference type="PANTHER" id="PTHR30404:SF0">
    <property type="entry name" value="N-ACETYLMURAMOYL-L-ALANINE AMIDASE AMIC"/>
    <property type="match status" value="1"/>
</dbReference>
<dbReference type="SUPFAM" id="SSF47090">
    <property type="entry name" value="PGBD-like"/>
    <property type="match status" value="5"/>
</dbReference>
<dbReference type="SMART" id="SM00646">
    <property type="entry name" value="Ami_3"/>
    <property type="match status" value="1"/>
</dbReference>
<dbReference type="eggNOG" id="COG3409">
    <property type="taxonomic scope" value="Bacteria"/>
</dbReference>
<dbReference type="AlphaFoldDB" id="Q9K6R3"/>
<evidence type="ECO:0000256" key="1">
    <source>
        <dbReference type="ARBA" id="ARBA00022801"/>
    </source>
</evidence>
<dbReference type="PIR" id="A84108">
    <property type="entry name" value="A84108"/>
</dbReference>
<evidence type="ECO:0000256" key="2">
    <source>
        <dbReference type="SAM" id="SignalP"/>
    </source>
</evidence>
<dbReference type="eggNOG" id="COG0860">
    <property type="taxonomic scope" value="Bacteria"/>
</dbReference>
<dbReference type="Pfam" id="PF01471">
    <property type="entry name" value="PG_binding_1"/>
    <property type="match status" value="5"/>
</dbReference>
<dbReference type="GO" id="GO:0008745">
    <property type="term" value="F:N-acetylmuramoyl-L-alanine amidase activity"/>
    <property type="evidence" value="ECO:0007669"/>
    <property type="project" value="InterPro"/>
</dbReference>
<name>Q9K6R3_HALH5</name>
<dbReference type="SUPFAM" id="SSF53187">
    <property type="entry name" value="Zn-dependent exopeptidases"/>
    <property type="match status" value="1"/>
</dbReference>
<dbReference type="InterPro" id="IPR050695">
    <property type="entry name" value="N-acetylmuramoyl_amidase_3"/>
</dbReference>
<keyword evidence="5" id="KW-1185">Reference proteome</keyword>
<dbReference type="GO" id="GO:0030288">
    <property type="term" value="C:outer membrane-bounded periplasmic space"/>
    <property type="evidence" value="ECO:0007669"/>
    <property type="project" value="TreeGrafter"/>
</dbReference>
<sequence length="588" mass="63266">MRFHKFIVFCIALLLSFVLWSNETAQAQVLKLGTYDTAVIQLKIDLEKAGFKVSDNPTTYFGPTTEQKVKEFQQAYGLTVDGIAGPATLSKLDEVVRGTVRPATLRFGDRHPYVIQLKKDLAEAGFPVSGSPTEYFGSVTESQVKAFQRAHGLTANGVVESATYAKLDEVLNGNSRPATLRFGDRHPYVIQLKKDLAEAGFPVSGSPTEYFGSVTESQVKAFQRAHGLTANGVVGSATYAKLDEVLNGNSRPATLRFGDRHPYVIQLKKDLAEAGFPVSGSPTEYFGSVTESQVKAFQRTYGLTVDGIVGSATYSKLDEVLKNGTGRPATLRFGDRHPYVIQLKKDLAEVGFPVSGSPTEYFGSVTESQVKAFQRAYGLTADGIVGSATYSKLDEVLLNGTTLPSNKALSGRTIVVDPGHGGSDPGAIANGLQEKVVALDISKRLETKLKAQGATVIMTRSTDVYPSLTDRVNIANSSGADAFISIHLNAATSTSANGTETYWNSAHAATNSRSLATNIQQELVRAINTNNRGVKEANFQVIRDTRIPSVLVEVGFLTNPTEANRMKSASFLDSAAEGILNGTIKHFN</sequence>
<dbReference type="InterPro" id="IPR002508">
    <property type="entry name" value="MurNAc-LAA_cat"/>
</dbReference>
<keyword evidence="1" id="KW-0378">Hydrolase</keyword>
<keyword evidence="2" id="KW-0732">Signal</keyword>
<dbReference type="Gene3D" id="3.40.630.40">
    <property type="entry name" value="Zn-dependent exopeptidases"/>
    <property type="match status" value="1"/>
</dbReference>
<dbReference type="HOGENOM" id="CLU_463572_0_0_9"/>
<feature type="domain" description="MurNAc-LAA" evidence="3">
    <location>
        <begin position="472"/>
        <end position="584"/>
    </location>
</feature>
<protein>
    <submittedName>
        <fullName evidence="4">N-acetylmuramoyl-L-alanine amidase (Major autolysin)</fullName>
    </submittedName>
</protein>
<proteinExistence type="predicted"/>
<dbReference type="RefSeq" id="WP_010899791.1">
    <property type="nucleotide sequence ID" value="NC_002570.2"/>
</dbReference>
<feature type="chain" id="PRO_5004328481" evidence="2">
    <location>
        <begin position="28"/>
        <end position="588"/>
    </location>
</feature>
<dbReference type="GO" id="GO:0009253">
    <property type="term" value="P:peptidoglycan catabolic process"/>
    <property type="evidence" value="ECO:0007669"/>
    <property type="project" value="InterPro"/>
</dbReference>
<dbReference type="KEGG" id="bha:BH3665"/>
<dbReference type="InterPro" id="IPR036365">
    <property type="entry name" value="PGBD-like_sf"/>
</dbReference>
<dbReference type="Pfam" id="PF01520">
    <property type="entry name" value="Amidase_3"/>
    <property type="match status" value="1"/>
</dbReference>
<dbReference type="EMBL" id="BA000004">
    <property type="protein sequence ID" value="BAB07384.1"/>
    <property type="molecule type" value="Genomic_DNA"/>
</dbReference>
<dbReference type="Proteomes" id="UP000001258">
    <property type="component" value="Chromosome"/>
</dbReference>
<evidence type="ECO:0000259" key="3">
    <source>
        <dbReference type="SMART" id="SM00646"/>
    </source>
</evidence>
<dbReference type="InterPro" id="IPR036366">
    <property type="entry name" value="PGBDSf"/>
</dbReference>
<organism evidence="4 5">
    <name type="scientific">Halalkalibacterium halodurans (strain ATCC BAA-125 / DSM 18197 / FERM 7344 / JCM 9153 / C-125)</name>
    <name type="common">Bacillus halodurans</name>
    <dbReference type="NCBI Taxonomy" id="272558"/>
    <lineage>
        <taxon>Bacteria</taxon>
        <taxon>Bacillati</taxon>
        <taxon>Bacillota</taxon>
        <taxon>Bacilli</taxon>
        <taxon>Bacillales</taxon>
        <taxon>Bacillaceae</taxon>
        <taxon>Halalkalibacterium (ex Joshi et al. 2022)</taxon>
    </lineage>
</organism>
<dbReference type="Gene3D" id="1.10.101.10">
    <property type="entry name" value="PGBD-like superfamily/PGBD"/>
    <property type="match status" value="5"/>
</dbReference>
<dbReference type="CDD" id="cd02696">
    <property type="entry name" value="MurNAc-LAA"/>
    <property type="match status" value="1"/>
</dbReference>
<accession>Q9K6R3</accession>
<dbReference type="PANTHER" id="PTHR30404">
    <property type="entry name" value="N-ACETYLMURAMOYL-L-ALANINE AMIDASE"/>
    <property type="match status" value="1"/>
</dbReference>
<dbReference type="InterPro" id="IPR002477">
    <property type="entry name" value="Peptidoglycan-bd-like"/>
</dbReference>
<gene>
    <name evidence="4" type="primary">lytC</name>
</gene>